<dbReference type="InterPro" id="IPR003400">
    <property type="entry name" value="ExbD"/>
</dbReference>
<keyword evidence="2" id="KW-1003">Cell membrane</keyword>
<dbReference type="PANTHER" id="PTHR30558">
    <property type="entry name" value="EXBD MEMBRANE COMPONENT OF PMF-DRIVEN MACROMOLECULE IMPORT SYSTEM"/>
    <property type="match status" value="1"/>
</dbReference>
<evidence type="ECO:0000256" key="6">
    <source>
        <dbReference type="SAM" id="Phobius"/>
    </source>
</evidence>
<keyword evidence="4 6" id="KW-1133">Transmembrane helix</keyword>
<dbReference type="PANTHER" id="PTHR30558:SF13">
    <property type="entry name" value="BIOPOLYMER TRANSPORT PROTEIN EXBD2"/>
    <property type="match status" value="1"/>
</dbReference>
<gene>
    <name evidence="7" type="ORF">LCGC14_0338880</name>
</gene>
<organism evidence="7">
    <name type="scientific">marine sediment metagenome</name>
    <dbReference type="NCBI Taxonomy" id="412755"/>
    <lineage>
        <taxon>unclassified sequences</taxon>
        <taxon>metagenomes</taxon>
        <taxon>ecological metagenomes</taxon>
    </lineage>
</organism>
<evidence type="ECO:0000256" key="5">
    <source>
        <dbReference type="ARBA" id="ARBA00023136"/>
    </source>
</evidence>
<evidence type="ECO:0000256" key="4">
    <source>
        <dbReference type="ARBA" id="ARBA00022989"/>
    </source>
</evidence>
<dbReference type="AlphaFoldDB" id="A0A0F9TX60"/>
<feature type="transmembrane region" description="Helical" evidence="6">
    <location>
        <begin position="20"/>
        <end position="37"/>
    </location>
</feature>
<evidence type="ECO:0000313" key="7">
    <source>
        <dbReference type="EMBL" id="KKN79537.1"/>
    </source>
</evidence>
<evidence type="ECO:0000256" key="3">
    <source>
        <dbReference type="ARBA" id="ARBA00022692"/>
    </source>
</evidence>
<dbReference type="GO" id="GO:0022857">
    <property type="term" value="F:transmembrane transporter activity"/>
    <property type="evidence" value="ECO:0007669"/>
    <property type="project" value="InterPro"/>
</dbReference>
<evidence type="ECO:0000256" key="2">
    <source>
        <dbReference type="ARBA" id="ARBA00022475"/>
    </source>
</evidence>
<dbReference type="Pfam" id="PF02472">
    <property type="entry name" value="ExbD"/>
    <property type="match status" value="1"/>
</dbReference>
<keyword evidence="5 6" id="KW-0472">Membrane</keyword>
<evidence type="ECO:0000256" key="1">
    <source>
        <dbReference type="ARBA" id="ARBA00004162"/>
    </source>
</evidence>
<sequence>MKSKLSKLQNNADVDMTPMLDIVFILLIFFIVTTSFVKPVAIELNRPLDSPQIDKPVKNALFRIDESNGVYFSGRLIDLEQVTSNLAMFAAKYEISSVLITADENSTHNTLMSVMNNIKQYDDYSISLIAK</sequence>
<proteinExistence type="predicted"/>
<comment type="subcellular location">
    <subcellularLocation>
        <location evidence="1">Cell membrane</location>
        <topology evidence="1">Single-pass membrane protein</topology>
    </subcellularLocation>
</comment>
<dbReference type="EMBL" id="LAZR01000245">
    <property type="protein sequence ID" value="KKN79537.1"/>
    <property type="molecule type" value="Genomic_DNA"/>
</dbReference>
<dbReference type="Gene3D" id="3.30.420.270">
    <property type="match status" value="1"/>
</dbReference>
<comment type="caution">
    <text evidence="7">The sequence shown here is derived from an EMBL/GenBank/DDBJ whole genome shotgun (WGS) entry which is preliminary data.</text>
</comment>
<evidence type="ECO:0008006" key="8">
    <source>
        <dbReference type="Google" id="ProtNLM"/>
    </source>
</evidence>
<name>A0A0F9TX60_9ZZZZ</name>
<keyword evidence="3 6" id="KW-0812">Transmembrane</keyword>
<dbReference type="GO" id="GO:0005886">
    <property type="term" value="C:plasma membrane"/>
    <property type="evidence" value="ECO:0007669"/>
    <property type="project" value="UniProtKB-SubCell"/>
</dbReference>
<reference evidence="7" key="1">
    <citation type="journal article" date="2015" name="Nature">
        <title>Complex archaea that bridge the gap between prokaryotes and eukaryotes.</title>
        <authorList>
            <person name="Spang A."/>
            <person name="Saw J.H."/>
            <person name="Jorgensen S.L."/>
            <person name="Zaremba-Niedzwiedzka K."/>
            <person name="Martijn J."/>
            <person name="Lind A.E."/>
            <person name="van Eijk R."/>
            <person name="Schleper C."/>
            <person name="Guy L."/>
            <person name="Ettema T.J."/>
        </authorList>
    </citation>
    <scope>NUCLEOTIDE SEQUENCE</scope>
</reference>
<protein>
    <recommendedName>
        <fullName evidence="8">Biopolymer transport protein ExbD/TolR</fullName>
    </recommendedName>
</protein>
<accession>A0A0F9TX60</accession>